<evidence type="ECO:0000313" key="1">
    <source>
        <dbReference type="EMBL" id="MFC7358619.1"/>
    </source>
</evidence>
<dbReference type="InterPro" id="IPR018550">
    <property type="entry name" value="Lipid-A_deacylase-rel"/>
</dbReference>
<proteinExistence type="predicted"/>
<dbReference type="EMBL" id="JBHTBN010000009">
    <property type="protein sequence ID" value="MFC7358619.1"/>
    <property type="molecule type" value="Genomic_DNA"/>
</dbReference>
<name>A0ABW2MUI8_9FLAO</name>
<comment type="caution">
    <text evidence="1">The sequence shown here is derived from an EMBL/GenBank/DDBJ whole genome shotgun (WGS) entry which is preliminary data.</text>
</comment>
<keyword evidence="1" id="KW-0378">Hydrolase</keyword>
<gene>
    <name evidence="1" type="ORF">ACFQO1_13035</name>
</gene>
<accession>A0ABW2MUI8</accession>
<evidence type="ECO:0000313" key="2">
    <source>
        <dbReference type="Proteomes" id="UP001596415"/>
    </source>
</evidence>
<dbReference type="Gene3D" id="2.40.160.20">
    <property type="match status" value="1"/>
</dbReference>
<protein>
    <submittedName>
        <fullName evidence="1">Acyloxyacyl hydrolase</fullName>
    </submittedName>
</protein>
<reference evidence="2" key="1">
    <citation type="journal article" date="2019" name="Int. J. Syst. Evol. Microbiol.">
        <title>The Global Catalogue of Microorganisms (GCM) 10K type strain sequencing project: providing services to taxonomists for standard genome sequencing and annotation.</title>
        <authorList>
            <consortium name="The Broad Institute Genomics Platform"/>
            <consortium name="The Broad Institute Genome Sequencing Center for Infectious Disease"/>
            <person name="Wu L."/>
            <person name="Ma J."/>
        </authorList>
    </citation>
    <scope>NUCLEOTIDE SEQUENCE [LARGE SCALE GENOMIC DNA]</scope>
    <source>
        <strain evidence="2">CGMCC 1.16306</strain>
    </source>
</reference>
<dbReference type="Pfam" id="PF09411">
    <property type="entry name" value="PagL"/>
    <property type="match status" value="1"/>
</dbReference>
<sequence>MKKITILFLCFIRVVTAQEAEDKSYYSNFIIPEFLYGKTAEPNDSFPTIKAQKGLFISFGKDHRFNSQEWAHRLNYPKTGISIGVSDFGNTEFVGQAISLEPFIEVNFLKKTIQNLKLHAGMGAAYFTEKFDAETNPNNRGVTTDLTWSFKLFFYYELLKQNRMTYRLGAGYRHQSNGHTRLPNQGFNSFLVSASVQFDYKKEGTSNLLLGNPFSKKEHYFLAFRSGIGQQAFATAFNNRKEVFSVAISGGKVYNKTLKVGGGLYYRVYEHYYDYITNNESLVQDGREFDEFKTNPWHSASTLGIFGQAELLLNHVGIDVQLGFNIYKPAYAIDWRLNEGWMIVPRDIPEESPIVLGEFNTKYKLKKYISSRLGLNYYFIGTDTSPKHNFFIGAHINGNLGQADFTELSIGYVRSFGISK</sequence>
<dbReference type="RefSeq" id="WP_380218607.1">
    <property type="nucleotide sequence ID" value="NZ_JBHTBN010000009.1"/>
</dbReference>
<dbReference type="GO" id="GO:0016787">
    <property type="term" value="F:hydrolase activity"/>
    <property type="evidence" value="ECO:0007669"/>
    <property type="project" value="UniProtKB-KW"/>
</dbReference>
<dbReference type="Proteomes" id="UP001596415">
    <property type="component" value="Unassembled WGS sequence"/>
</dbReference>
<keyword evidence="2" id="KW-1185">Reference proteome</keyword>
<organism evidence="1 2">
    <name type="scientific">Jejudonia soesokkakensis</name>
    <dbReference type="NCBI Taxonomy" id="1323432"/>
    <lineage>
        <taxon>Bacteria</taxon>
        <taxon>Pseudomonadati</taxon>
        <taxon>Bacteroidota</taxon>
        <taxon>Flavobacteriia</taxon>
        <taxon>Flavobacteriales</taxon>
        <taxon>Flavobacteriaceae</taxon>
        <taxon>Jejudonia</taxon>
    </lineage>
</organism>